<sequence length="27" mass="3051">MKDLERASRSSTSQDILIFNIAIQLSI</sequence>
<protein>
    <submittedName>
        <fullName evidence="1">Uncharacterized protein</fullName>
    </submittedName>
</protein>
<accession>A0A2P2NDR0</accession>
<organism evidence="1">
    <name type="scientific">Rhizophora mucronata</name>
    <name type="common">Asiatic mangrove</name>
    <dbReference type="NCBI Taxonomy" id="61149"/>
    <lineage>
        <taxon>Eukaryota</taxon>
        <taxon>Viridiplantae</taxon>
        <taxon>Streptophyta</taxon>
        <taxon>Embryophyta</taxon>
        <taxon>Tracheophyta</taxon>
        <taxon>Spermatophyta</taxon>
        <taxon>Magnoliopsida</taxon>
        <taxon>eudicotyledons</taxon>
        <taxon>Gunneridae</taxon>
        <taxon>Pentapetalae</taxon>
        <taxon>rosids</taxon>
        <taxon>fabids</taxon>
        <taxon>Malpighiales</taxon>
        <taxon>Rhizophoraceae</taxon>
        <taxon>Rhizophora</taxon>
    </lineage>
</organism>
<proteinExistence type="predicted"/>
<name>A0A2P2NDR0_RHIMU</name>
<dbReference type="AlphaFoldDB" id="A0A2P2NDR0"/>
<reference evidence="1" key="1">
    <citation type="submission" date="2018-02" db="EMBL/GenBank/DDBJ databases">
        <title>Rhizophora mucronata_Transcriptome.</title>
        <authorList>
            <person name="Meera S.P."/>
            <person name="Sreeshan A."/>
            <person name="Augustine A."/>
        </authorList>
    </citation>
    <scope>NUCLEOTIDE SEQUENCE</scope>
    <source>
        <tissue evidence="1">Leaf</tissue>
    </source>
</reference>
<dbReference type="EMBL" id="GGEC01060139">
    <property type="protein sequence ID" value="MBX40623.1"/>
    <property type="molecule type" value="Transcribed_RNA"/>
</dbReference>
<evidence type="ECO:0000313" key="1">
    <source>
        <dbReference type="EMBL" id="MBX40623.1"/>
    </source>
</evidence>